<sequence>MLCLVFYCMSSKTKPFSTFKILMLTL</sequence>
<dbReference type="AlphaFoldDB" id="A0A0E9SGY9"/>
<organism evidence="1">
    <name type="scientific">Anguilla anguilla</name>
    <name type="common">European freshwater eel</name>
    <name type="synonym">Muraena anguilla</name>
    <dbReference type="NCBI Taxonomy" id="7936"/>
    <lineage>
        <taxon>Eukaryota</taxon>
        <taxon>Metazoa</taxon>
        <taxon>Chordata</taxon>
        <taxon>Craniata</taxon>
        <taxon>Vertebrata</taxon>
        <taxon>Euteleostomi</taxon>
        <taxon>Actinopterygii</taxon>
        <taxon>Neopterygii</taxon>
        <taxon>Teleostei</taxon>
        <taxon>Anguilliformes</taxon>
        <taxon>Anguillidae</taxon>
        <taxon>Anguilla</taxon>
    </lineage>
</organism>
<protein>
    <submittedName>
        <fullName evidence="1">Uncharacterized protein</fullName>
    </submittedName>
</protein>
<dbReference type="EMBL" id="GBXM01068055">
    <property type="protein sequence ID" value="JAH40522.1"/>
    <property type="molecule type" value="Transcribed_RNA"/>
</dbReference>
<reference evidence="1" key="1">
    <citation type="submission" date="2014-11" db="EMBL/GenBank/DDBJ databases">
        <authorList>
            <person name="Amaro Gonzalez C."/>
        </authorList>
    </citation>
    <scope>NUCLEOTIDE SEQUENCE</scope>
</reference>
<evidence type="ECO:0000313" key="1">
    <source>
        <dbReference type="EMBL" id="JAH40522.1"/>
    </source>
</evidence>
<name>A0A0E9SGY9_ANGAN</name>
<reference evidence="1" key="2">
    <citation type="journal article" date="2015" name="Fish Shellfish Immunol.">
        <title>Early steps in the European eel (Anguilla anguilla)-Vibrio vulnificus interaction in the gills: Role of the RtxA13 toxin.</title>
        <authorList>
            <person name="Callol A."/>
            <person name="Pajuelo D."/>
            <person name="Ebbesson L."/>
            <person name="Teles M."/>
            <person name="MacKenzie S."/>
            <person name="Amaro C."/>
        </authorList>
    </citation>
    <scope>NUCLEOTIDE SEQUENCE</scope>
</reference>
<accession>A0A0E9SGY9</accession>
<proteinExistence type="predicted"/>